<keyword evidence="2" id="KW-0472">Membrane</keyword>
<evidence type="ECO:0000313" key="4">
    <source>
        <dbReference type="Proteomes" id="UP000178606"/>
    </source>
</evidence>
<organism evidence="3 4">
    <name type="scientific">Handelsmanbacteria sp. (strain RIFCSPLOWO2_12_FULL_64_10)</name>
    <dbReference type="NCBI Taxonomy" id="1817868"/>
    <lineage>
        <taxon>Bacteria</taxon>
        <taxon>Candidatus Handelsmaniibacteriota</taxon>
    </lineage>
</organism>
<gene>
    <name evidence="3" type="ORF">A3F84_21630</name>
</gene>
<feature type="transmembrane region" description="Helical" evidence="2">
    <location>
        <begin position="107"/>
        <end position="132"/>
    </location>
</feature>
<comment type="caution">
    <text evidence="3">The sequence shown here is derived from an EMBL/GenBank/DDBJ whole genome shotgun (WGS) entry which is preliminary data.</text>
</comment>
<protein>
    <recommendedName>
        <fullName evidence="5">3-phosphoshikimate 1-carboxyvinyltransferase</fullName>
    </recommendedName>
</protein>
<evidence type="ECO:0000256" key="2">
    <source>
        <dbReference type="SAM" id="Phobius"/>
    </source>
</evidence>
<proteinExistence type="predicted"/>
<evidence type="ECO:0000256" key="1">
    <source>
        <dbReference type="SAM" id="MobiDB-lite"/>
    </source>
</evidence>
<dbReference type="EMBL" id="MFKF01000304">
    <property type="protein sequence ID" value="OGG46540.1"/>
    <property type="molecule type" value="Genomic_DNA"/>
</dbReference>
<accession>A0A1F6CC02</accession>
<sequence length="153" mass="17304">MSLQDTKTPRKRQPSTPVARDDSPIDAFTDSVLRRIDPEVRDTLSPAQIEAVRDAVSAHQLLKGHPVDVRGILPLFFARYYFVFLMGRDRRAPTREIEADRRRKTALLGGGLFFVCAISPLILLALLFLYLLKSSLGIDLLPDAHLWDLLPLR</sequence>
<evidence type="ECO:0000313" key="3">
    <source>
        <dbReference type="EMBL" id="OGG46540.1"/>
    </source>
</evidence>
<feature type="region of interest" description="Disordered" evidence="1">
    <location>
        <begin position="1"/>
        <end position="24"/>
    </location>
</feature>
<keyword evidence="2" id="KW-1133">Transmembrane helix</keyword>
<reference evidence="3 4" key="1">
    <citation type="journal article" date="2016" name="Nat. Commun.">
        <title>Thousands of microbial genomes shed light on interconnected biogeochemical processes in an aquifer system.</title>
        <authorList>
            <person name="Anantharaman K."/>
            <person name="Brown C.T."/>
            <person name="Hug L.A."/>
            <person name="Sharon I."/>
            <person name="Castelle C.J."/>
            <person name="Probst A.J."/>
            <person name="Thomas B.C."/>
            <person name="Singh A."/>
            <person name="Wilkins M.J."/>
            <person name="Karaoz U."/>
            <person name="Brodie E.L."/>
            <person name="Williams K.H."/>
            <person name="Hubbard S.S."/>
            <person name="Banfield J.F."/>
        </authorList>
    </citation>
    <scope>NUCLEOTIDE SEQUENCE [LARGE SCALE GENOMIC DNA]</scope>
    <source>
        <strain evidence="4">RIFCSPLOWO2_12_FULL_64_10</strain>
    </source>
</reference>
<keyword evidence="2" id="KW-0812">Transmembrane</keyword>
<evidence type="ECO:0008006" key="5">
    <source>
        <dbReference type="Google" id="ProtNLM"/>
    </source>
</evidence>
<dbReference type="Proteomes" id="UP000178606">
    <property type="component" value="Unassembled WGS sequence"/>
</dbReference>
<name>A0A1F6CC02_HANXR</name>
<dbReference type="AlphaFoldDB" id="A0A1F6CC02"/>